<sequence length="492" mass="54000">MRRKIKMEKYDVIIIGAGVTGTAVARELSRYQIKTCVLEREEDVCCGTSKANSAIIHAGYDAEPGTLKAKLNVRGNLLIGELAEKLDFPFKRNGSLVLCLDEKDYPNLQKLYEKGITNGVKKLRILNHDEVLEMEPNVSENVYAALYAPTGGIVCPFNMTIAFAENACVNGVEFRFDTEVLNISRISSGTENWKIETTSGTYETKCIINAAGVYADRFHNMVSEKKIHIIPRKGEYCLLDKSAGSHVSHTVFALPGKFGKGVLVTPTVHGNLLIGPTAQDIENKEGTNTTGDGLDQVFIKSSNSVRNIPTRQVITSFAGLRAHEDGDDFIIGETEKDFIDCAGIESPGLSSAPAIGEMVADILKKKYDLKEKVNFVSTRKGIADLNAMSLEERNEYIRRNPAYGNIICRCEMVSEGEIIDAIKRPVGARSLDGVKRRTRAGMGRCQAGFCSPRTMEILARELETPIGKITKCGGDSRIIEGVNKDSFQEGNK</sequence>
<evidence type="ECO:0000313" key="3">
    <source>
        <dbReference type="EMBL" id="RGN90442.1"/>
    </source>
</evidence>
<dbReference type="EMBL" id="QSUZ01000001">
    <property type="protein sequence ID" value="RGN90442.1"/>
    <property type="molecule type" value="Genomic_DNA"/>
</dbReference>
<dbReference type="InterPro" id="IPR052745">
    <property type="entry name" value="G3P_Oxidase/Oxidoreductase"/>
</dbReference>
<dbReference type="InterPro" id="IPR036188">
    <property type="entry name" value="FAD/NAD-bd_sf"/>
</dbReference>
<evidence type="ECO:0000313" key="4">
    <source>
        <dbReference type="Proteomes" id="UP000261105"/>
    </source>
</evidence>
<name>A0A3E5ENK8_9FIRM</name>
<dbReference type="Pfam" id="PF01266">
    <property type="entry name" value="DAO"/>
    <property type="match status" value="1"/>
</dbReference>
<dbReference type="InterPro" id="IPR006076">
    <property type="entry name" value="FAD-dep_OxRdtase"/>
</dbReference>
<dbReference type="InterPro" id="IPR007419">
    <property type="entry name" value="BFD-like_2Fe2S-bd_dom"/>
</dbReference>
<reference evidence="3 4" key="1">
    <citation type="submission" date="2018-08" db="EMBL/GenBank/DDBJ databases">
        <title>A genome reference for cultivated species of the human gut microbiota.</title>
        <authorList>
            <person name="Zou Y."/>
            <person name="Xue W."/>
            <person name="Luo G."/>
        </authorList>
    </citation>
    <scope>NUCLEOTIDE SEQUENCE [LARGE SCALE GENOMIC DNA]</scope>
    <source>
        <strain evidence="3 4">OM03-6</strain>
    </source>
</reference>
<dbReference type="CDD" id="cd19946">
    <property type="entry name" value="GlpA-like_Fer2_BFD-like"/>
    <property type="match status" value="1"/>
</dbReference>
<proteinExistence type="predicted"/>
<evidence type="ECO:0000259" key="2">
    <source>
        <dbReference type="Pfam" id="PF04324"/>
    </source>
</evidence>
<dbReference type="AlphaFoldDB" id="A0A3E5ENK8"/>
<feature type="domain" description="BFD-like [2Fe-2S]-binding" evidence="2">
    <location>
        <begin position="406"/>
        <end position="460"/>
    </location>
</feature>
<feature type="domain" description="FAD dependent oxidoreductase" evidence="1">
    <location>
        <begin position="11"/>
        <end position="361"/>
    </location>
</feature>
<protein>
    <submittedName>
        <fullName evidence="3">FAD/NAD(P)-binding oxidoreductase</fullName>
    </submittedName>
</protein>
<dbReference type="Gene3D" id="3.50.50.60">
    <property type="entry name" value="FAD/NAD(P)-binding domain"/>
    <property type="match status" value="1"/>
</dbReference>
<comment type="caution">
    <text evidence="3">The sequence shown here is derived from an EMBL/GenBank/DDBJ whole genome shotgun (WGS) entry which is preliminary data.</text>
</comment>
<evidence type="ECO:0000259" key="1">
    <source>
        <dbReference type="Pfam" id="PF01266"/>
    </source>
</evidence>
<dbReference type="Gene3D" id="3.30.9.10">
    <property type="entry name" value="D-Amino Acid Oxidase, subunit A, domain 2"/>
    <property type="match status" value="1"/>
</dbReference>
<accession>A0A3E5ENK8</accession>
<organism evidence="3 4">
    <name type="scientific">Blautia obeum</name>
    <dbReference type="NCBI Taxonomy" id="40520"/>
    <lineage>
        <taxon>Bacteria</taxon>
        <taxon>Bacillati</taxon>
        <taxon>Bacillota</taxon>
        <taxon>Clostridia</taxon>
        <taxon>Lachnospirales</taxon>
        <taxon>Lachnospiraceae</taxon>
        <taxon>Blautia</taxon>
    </lineage>
</organism>
<dbReference type="InterPro" id="IPR041854">
    <property type="entry name" value="BFD-like_2Fe2S-bd_dom_sf"/>
</dbReference>
<dbReference type="Gene3D" id="1.10.10.1100">
    <property type="entry name" value="BFD-like [2Fe-2S]-binding domain"/>
    <property type="match status" value="1"/>
</dbReference>
<dbReference type="Pfam" id="PF04324">
    <property type="entry name" value="Fer2_BFD"/>
    <property type="match status" value="1"/>
</dbReference>
<gene>
    <name evidence="3" type="ORF">DXB38_00110</name>
</gene>
<dbReference type="SUPFAM" id="SSF51905">
    <property type="entry name" value="FAD/NAD(P)-binding domain"/>
    <property type="match status" value="1"/>
</dbReference>
<dbReference type="PANTHER" id="PTHR42720:SF1">
    <property type="entry name" value="GLYCEROL 3-PHOSPHATE OXIDASE"/>
    <property type="match status" value="1"/>
</dbReference>
<dbReference type="PANTHER" id="PTHR42720">
    <property type="entry name" value="GLYCEROL-3-PHOSPHATE DEHYDROGENASE"/>
    <property type="match status" value="1"/>
</dbReference>
<dbReference type="Proteomes" id="UP000261105">
    <property type="component" value="Unassembled WGS sequence"/>
</dbReference>